<proteinExistence type="inferred from homology"/>
<accession>R1FGP5</accession>
<evidence type="ECO:0000256" key="2">
    <source>
        <dbReference type="ARBA" id="ARBA00005887"/>
    </source>
</evidence>
<evidence type="ECO:0000256" key="4">
    <source>
        <dbReference type="ARBA" id="ARBA00022989"/>
    </source>
</evidence>
<keyword evidence="3 6" id="KW-0812">Transmembrane</keyword>
<dbReference type="GO" id="GO:0008519">
    <property type="term" value="F:ammonium channel activity"/>
    <property type="evidence" value="ECO:0007669"/>
    <property type="project" value="InterPro"/>
</dbReference>
<evidence type="ECO:0000313" key="8">
    <source>
        <dbReference type="EMBL" id="EOD32444.1"/>
    </source>
</evidence>
<feature type="non-terminal residue" evidence="8">
    <location>
        <position position="240"/>
    </location>
</feature>
<evidence type="ECO:0000256" key="1">
    <source>
        <dbReference type="ARBA" id="ARBA00004141"/>
    </source>
</evidence>
<dbReference type="Pfam" id="PF00909">
    <property type="entry name" value="Ammonium_transp"/>
    <property type="match status" value="1"/>
</dbReference>
<comment type="subcellular location">
    <subcellularLocation>
        <location evidence="1">Membrane</location>
        <topology evidence="1">Multi-pass membrane protein</topology>
    </subcellularLocation>
</comment>
<dbReference type="AlphaFoldDB" id="R1FGP5"/>
<name>R1FGP5_EMIHU</name>
<keyword evidence="5 6" id="KW-0472">Membrane</keyword>
<dbReference type="SUPFAM" id="SSF111352">
    <property type="entry name" value="Ammonium transporter"/>
    <property type="match status" value="1"/>
</dbReference>
<evidence type="ECO:0000256" key="3">
    <source>
        <dbReference type="ARBA" id="ARBA00022692"/>
    </source>
</evidence>
<dbReference type="InterPro" id="IPR001905">
    <property type="entry name" value="Ammonium_transpt"/>
</dbReference>
<gene>
    <name evidence="8" type="primary">AMT11</name>
    <name evidence="8" type="ORF">EMIHUDRAFT_122984</name>
</gene>
<dbReference type="PANTHER" id="PTHR43029:SF21">
    <property type="entry name" value="AMMONIUM TRANSPORTER 1"/>
    <property type="match status" value="1"/>
</dbReference>
<dbReference type="Gene3D" id="1.10.3430.10">
    <property type="entry name" value="Ammonium transporter AmtB like domains"/>
    <property type="match status" value="1"/>
</dbReference>
<feature type="domain" description="Ammonium transporter AmtB-like" evidence="7">
    <location>
        <begin position="117"/>
        <end position="174"/>
    </location>
</feature>
<dbReference type="InterPro" id="IPR029020">
    <property type="entry name" value="Ammonium/urea_transptr"/>
</dbReference>
<evidence type="ECO:0000256" key="5">
    <source>
        <dbReference type="ARBA" id="ARBA00023136"/>
    </source>
</evidence>
<feature type="transmembrane region" description="Helical" evidence="6">
    <location>
        <begin position="147"/>
        <end position="166"/>
    </location>
</feature>
<dbReference type="PANTHER" id="PTHR43029">
    <property type="entry name" value="AMMONIUM TRANSPORTER MEP2"/>
    <property type="match status" value="1"/>
</dbReference>
<evidence type="ECO:0000256" key="6">
    <source>
        <dbReference type="SAM" id="Phobius"/>
    </source>
</evidence>
<dbReference type="InterPro" id="IPR024041">
    <property type="entry name" value="NH4_transpt_AmtB-like_dom"/>
</dbReference>
<sequence>METENSIERAIAAAERDAAESNRASTAAAQRVEQRAQQRTLFALPGAHILAPPQRASKSQRPVYASESKSQWVTFVAQLPHILVAAAIGVAAVLERLCSTVPVAPSAGVLDSADTSWMLVSTMGVLLMVPALGLFEAGLLRAKNSVSVLIQCFAGVAVLTVLWFVIGFSLCFSQGMFAAITPLLCTGAFAERLRFEAFLGFIVGWRAHIRAPLSVTLGLQHTAATIPAGRSSSTTRSATG</sequence>
<dbReference type="HOGENOM" id="CLU_1163727_0_0_1"/>
<dbReference type="GeneID" id="17277718"/>
<organism evidence="8">
    <name type="scientific">Emiliania huxleyi</name>
    <name type="common">Coccolithophore</name>
    <name type="synonym">Pontosphaera huxleyi</name>
    <dbReference type="NCBI Taxonomy" id="2903"/>
    <lineage>
        <taxon>Eukaryota</taxon>
        <taxon>Haptista</taxon>
        <taxon>Haptophyta</taxon>
        <taxon>Prymnesiophyceae</taxon>
        <taxon>Isochrysidales</taxon>
        <taxon>Noelaerhabdaceae</taxon>
        <taxon>Emiliania</taxon>
    </lineage>
</organism>
<comment type="similarity">
    <text evidence="2">Belongs to the ammonia transporter channel (TC 1.A.11.2) family.</text>
</comment>
<dbReference type="GO" id="GO:0005886">
    <property type="term" value="C:plasma membrane"/>
    <property type="evidence" value="ECO:0007669"/>
    <property type="project" value="TreeGrafter"/>
</dbReference>
<reference evidence="8" key="1">
    <citation type="submission" date="2012-07" db="EMBL/GenBank/DDBJ databases">
        <title>Genome variability drives Emilianias global distribution.</title>
        <authorList>
            <consortium name="DOE Joint Genome Institute"/>
            <person name="Read B."/>
            <person name="Kegel J."/>
            <person name="Klute M."/>
            <person name="Kuo A."/>
            <person name="Lefebvre S.C."/>
            <person name="Maumus F."/>
            <person name="Mayer C."/>
            <person name="Miller J."/>
            <person name="Allen A."/>
            <person name="Bidle K."/>
            <person name="Borodovsky M."/>
            <person name="Bowler C."/>
            <person name="Brownlee C."/>
            <person name="Claverie J.-M."/>
            <person name="Cock M."/>
            <person name="De Vargas C."/>
            <person name="Elias M."/>
            <person name="Frickenhaus S."/>
            <person name="Gladyshev V.N."/>
            <person name="Gonzalez K."/>
            <person name="Guda C."/>
            <person name="Hadaegh A."/>
            <person name="Herman E."/>
            <person name="Iglesias-Rodriguez D."/>
            <person name="Jones B."/>
            <person name="Lawson T."/>
            <person name="Leese F."/>
            <person name="Lin Y.-C."/>
            <person name="Lindquist E."/>
            <person name="Lobanov A."/>
            <person name="Lucas S."/>
            <person name="Malik S.-H.B."/>
            <person name="Marsh M.E."/>
            <person name="Mock T."/>
            <person name="Monier A."/>
            <person name="Moreau H."/>
            <person name="Mueller-Roeber B."/>
            <person name="Napier J."/>
            <person name="Ogata H."/>
            <person name="Parker M."/>
            <person name="Probert I."/>
            <person name="Quesneville H."/>
            <person name="Raines C."/>
            <person name="Rensing S."/>
            <person name="Riano-Pachon D.M."/>
            <person name="Richier S."/>
            <person name="Rokitta S."/>
            <person name="Salamov A."/>
            <person name="Sarno A.F."/>
            <person name="Schmutz J."/>
            <person name="Schroeder D."/>
            <person name="Shiraiwa Y."/>
            <person name="Soanes D.M."/>
            <person name="Valentin K."/>
            <person name="Van Der Giezen M."/>
            <person name="Van Der Peer Y."/>
            <person name="Vardi A."/>
            <person name="Verret F."/>
            <person name="Von Dassow P."/>
            <person name="Wheeler G."/>
            <person name="Williams B."/>
            <person name="Wilson W."/>
            <person name="Wolfe G."/>
            <person name="Wurch L.L."/>
            <person name="Young J."/>
            <person name="Dacks J.B."/>
            <person name="Delwiche C.F."/>
            <person name="Dyhrman S."/>
            <person name="Glockner G."/>
            <person name="John U."/>
            <person name="Richards T."/>
            <person name="Worden A.Z."/>
            <person name="Zhang X."/>
            <person name="Grigoriev I.V."/>
        </authorList>
    </citation>
    <scope>NUCLEOTIDE SEQUENCE</scope>
    <source>
        <strain evidence="8">CCMP1516</strain>
    </source>
</reference>
<evidence type="ECO:0000259" key="7">
    <source>
        <dbReference type="Pfam" id="PF00909"/>
    </source>
</evidence>
<dbReference type="RefSeq" id="XP_005784873.1">
    <property type="nucleotide sequence ID" value="XM_005784816.1"/>
</dbReference>
<feature type="transmembrane region" description="Helical" evidence="6">
    <location>
        <begin position="72"/>
        <end position="95"/>
    </location>
</feature>
<dbReference type="KEGG" id="ehx:EMIHUDRAFT_122984"/>
<keyword evidence="4 6" id="KW-1133">Transmembrane helix</keyword>
<protein>
    <submittedName>
        <fullName evidence="8">Putative ammonium transporter</fullName>
    </submittedName>
</protein>
<feature type="transmembrane region" description="Helical" evidence="6">
    <location>
        <begin position="115"/>
        <end position="135"/>
    </location>
</feature>
<dbReference type="EMBL" id="KB864529">
    <property type="protein sequence ID" value="EOD32444.1"/>
    <property type="molecule type" value="Genomic_DNA"/>
</dbReference>